<dbReference type="InterPro" id="IPR058627">
    <property type="entry name" value="MdtA-like_C"/>
</dbReference>
<evidence type="ECO:0000256" key="1">
    <source>
        <dbReference type="SAM" id="MobiDB-lite"/>
    </source>
</evidence>
<dbReference type="PANTHER" id="PTHR30469">
    <property type="entry name" value="MULTIDRUG RESISTANCE PROTEIN MDTA"/>
    <property type="match status" value="1"/>
</dbReference>
<evidence type="ECO:0000313" key="4">
    <source>
        <dbReference type="Proteomes" id="UP001592530"/>
    </source>
</evidence>
<dbReference type="Proteomes" id="UP001592530">
    <property type="component" value="Unassembled WGS sequence"/>
</dbReference>
<organism evidence="3 4">
    <name type="scientific">Streptacidiphilus alkalitolerans</name>
    <dbReference type="NCBI Taxonomy" id="3342712"/>
    <lineage>
        <taxon>Bacteria</taxon>
        <taxon>Bacillati</taxon>
        <taxon>Actinomycetota</taxon>
        <taxon>Actinomycetes</taxon>
        <taxon>Kitasatosporales</taxon>
        <taxon>Streptomycetaceae</taxon>
        <taxon>Streptacidiphilus</taxon>
    </lineage>
</organism>
<feature type="compositionally biased region" description="Gly residues" evidence="1">
    <location>
        <begin position="188"/>
        <end position="202"/>
    </location>
</feature>
<evidence type="ECO:0000259" key="2">
    <source>
        <dbReference type="Pfam" id="PF25967"/>
    </source>
</evidence>
<dbReference type="Gene3D" id="2.40.420.20">
    <property type="match status" value="1"/>
</dbReference>
<feature type="domain" description="Multidrug resistance protein MdtA-like C-terminal permuted SH3" evidence="2">
    <location>
        <begin position="234"/>
        <end position="287"/>
    </location>
</feature>
<sequence length="299" mass="29416">MSTPTRPRRRTVLCAALAVGVVATATGLLVSWPQPAAAGAGRPGTAADRNRTVTVARGDVTEIVTLSSSLVPEPHFTLPAPVAGRVDETAAGAGASVAAGRQLFRVGGTAVTAPVVATVVRWLVPDGTRVGLGVPVAELAYPGFGEVAGLPDGAGYRILNGRLTARADVTDGPGPFDCPVLQSPPAAGSGGSAQQSGGGSGDGPQIVCAVPLDVRAYAGLSGTVAVASGERRGVLTLPQEAVAGSVQQGEVTVVGKDGGTRIRTVGLGLSDGSVVEVTSGLAEGDTVLAAAPALSARLP</sequence>
<proteinExistence type="predicted"/>
<protein>
    <recommendedName>
        <fullName evidence="2">Multidrug resistance protein MdtA-like C-terminal permuted SH3 domain-containing protein</fullName>
    </recommendedName>
</protein>
<dbReference type="EMBL" id="JBHEZY010000003">
    <property type="protein sequence ID" value="MFC1431274.1"/>
    <property type="molecule type" value="Genomic_DNA"/>
</dbReference>
<dbReference type="Pfam" id="PF25967">
    <property type="entry name" value="RND-MFP_C"/>
    <property type="match status" value="1"/>
</dbReference>
<feature type="region of interest" description="Disordered" evidence="1">
    <location>
        <begin position="178"/>
        <end position="202"/>
    </location>
</feature>
<accession>A0ABV6WZ68</accession>
<evidence type="ECO:0000313" key="3">
    <source>
        <dbReference type="EMBL" id="MFC1431274.1"/>
    </source>
</evidence>
<reference evidence="3 4" key="1">
    <citation type="submission" date="2024-09" db="EMBL/GenBank/DDBJ databases">
        <authorList>
            <person name="Lee S.D."/>
        </authorList>
    </citation>
    <scope>NUCLEOTIDE SEQUENCE [LARGE SCALE GENOMIC DNA]</scope>
    <source>
        <strain evidence="3 4">N1-3</strain>
    </source>
</reference>
<dbReference type="PROSITE" id="PS51318">
    <property type="entry name" value="TAT"/>
    <property type="match status" value="1"/>
</dbReference>
<dbReference type="RefSeq" id="WP_380551624.1">
    <property type="nucleotide sequence ID" value="NZ_JBHEZY010000003.1"/>
</dbReference>
<name>A0ABV6WZ68_9ACTN</name>
<comment type="caution">
    <text evidence="3">The sequence shown here is derived from an EMBL/GenBank/DDBJ whole genome shotgun (WGS) entry which is preliminary data.</text>
</comment>
<dbReference type="InterPro" id="IPR006311">
    <property type="entry name" value="TAT_signal"/>
</dbReference>
<gene>
    <name evidence="3" type="ORF">ACEZDB_11510</name>
</gene>